<dbReference type="InterPro" id="IPR036691">
    <property type="entry name" value="Endo/exonu/phosph_ase_sf"/>
</dbReference>
<comment type="caution">
    <text evidence="1">The sequence shown here is derived from an EMBL/GenBank/DDBJ whole genome shotgun (WGS) entry which is preliminary data.</text>
</comment>
<proteinExistence type="predicted"/>
<name>A0A813A751_9DINO</name>
<evidence type="ECO:0000313" key="1">
    <source>
        <dbReference type="EMBL" id="CAE7857429.1"/>
    </source>
</evidence>
<organism evidence="1 2">
    <name type="scientific">Symbiodinium necroappetens</name>
    <dbReference type="NCBI Taxonomy" id="1628268"/>
    <lineage>
        <taxon>Eukaryota</taxon>
        <taxon>Sar</taxon>
        <taxon>Alveolata</taxon>
        <taxon>Dinophyceae</taxon>
        <taxon>Suessiales</taxon>
        <taxon>Symbiodiniaceae</taxon>
        <taxon>Symbiodinium</taxon>
    </lineage>
</organism>
<dbReference type="SUPFAM" id="SSF56219">
    <property type="entry name" value="DNase I-like"/>
    <property type="match status" value="1"/>
</dbReference>
<dbReference type="Gene3D" id="3.60.10.10">
    <property type="entry name" value="Endonuclease/exonuclease/phosphatase"/>
    <property type="match status" value="1"/>
</dbReference>
<dbReference type="OrthoDB" id="419266at2759"/>
<keyword evidence="2" id="KW-1185">Reference proteome</keyword>
<dbReference type="Proteomes" id="UP000601435">
    <property type="component" value="Unassembled WGS sequence"/>
</dbReference>
<reference evidence="1" key="1">
    <citation type="submission" date="2021-02" db="EMBL/GenBank/DDBJ databases">
        <authorList>
            <person name="Dougan E. K."/>
            <person name="Rhodes N."/>
            <person name="Thang M."/>
            <person name="Chan C."/>
        </authorList>
    </citation>
    <scope>NUCLEOTIDE SEQUENCE</scope>
</reference>
<gene>
    <name evidence="1" type="primary">pol</name>
    <name evidence="1" type="ORF">SNEC2469_LOCUS26995</name>
</gene>
<accession>A0A813A751</accession>
<dbReference type="AlphaFoldDB" id="A0A813A751"/>
<evidence type="ECO:0000313" key="2">
    <source>
        <dbReference type="Proteomes" id="UP000601435"/>
    </source>
</evidence>
<feature type="non-terminal residue" evidence="1">
    <location>
        <position position="1"/>
    </location>
</feature>
<sequence length="441" mass="51132">MLGELDYESRGWLCVNSGLKEAKRAHAGVMTLVRADFVDRDTLRFHHVIPGHLLHVQVRSKGGWLSLLNIYQFCWGRETEDQAVMQKRTPVWKALRATLGHIPSTHFLMIGGDMNTVTKPQAPRLGTGMLKDKVPSPDAEAMIDIMLDFDLIAPNTFGRMQTYTYIHDGYQQARKSFVDYILTRRSGGTPSKVTHLRQFPVARWRQGGRHLPVRVHFTLSPYKKHQSAQQAAWPGWKRQALCKLLKENGEIRMQYSMKVEQALQQTHTQYDPTDLNKILLRVADETFQLRRPSSRPPQWAQRPHVMSVKNMWAAYRQMKAQSRNMRGIIQAWRKYKEFMQMHKALQKQSRRLRRVRMDDIIREAEVKKRAQLRAESGRLLEPAEEDWPAIGPCMHFSRDEIQGCGETSCRLRCRGSGNIVREKAKAQGRSLYELRAGIPRR</sequence>
<protein>
    <submittedName>
        <fullName evidence="1">Pol protein</fullName>
    </submittedName>
</protein>
<dbReference type="EMBL" id="CAJNJA010056070">
    <property type="protein sequence ID" value="CAE7857429.1"/>
    <property type="molecule type" value="Genomic_DNA"/>
</dbReference>